<name>A0A9X4JU15_9FIRM</name>
<feature type="transmembrane region" description="Helical" evidence="1">
    <location>
        <begin position="49"/>
        <end position="69"/>
    </location>
</feature>
<dbReference type="AlphaFoldDB" id="A0A9X4JU15"/>
<proteinExistence type="predicted"/>
<keyword evidence="1" id="KW-0812">Transmembrane</keyword>
<keyword evidence="4" id="KW-1185">Reference proteome</keyword>
<keyword evidence="1" id="KW-1133">Transmembrane helix</keyword>
<dbReference type="Gene3D" id="2.60.40.1630">
    <property type="entry name" value="bacillus anthracis domain"/>
    <property type="match status" value="1"/>
</dbReference>
<protein>
    <submittedName>
        <fullName evidence="3">DUF4179 domain-containing protein</fullName>
    </submittedName>
</protein>
<feature type="domain" description="DUF4179" evidence="2">
    <location>
        <begin position="48"/>
        <end position="138"/>
    </location>
</feature>
<evidence type="ECO:0000256" key="1">
    <source>
        <dbReference type="SAM" id="Phobius"/>
    </source>
</evidence>
<gene>
    <name evidence="3" type="ORF">L7E55_08265</name>
</gene>
<dbReference type="Proteomes" id="UP001154312">
    <property type="component" value="Unassembled WGS sequence"/>
</dbReference>
<dbReference type="Pfam" id="PF13786">
    <property type="entry name" value="DUF4179"/>
    <property type="match status" value="1"/>
</dbReference>
<comment type="caution">
    <text evidence="3">The sequence shown here is derived from an EMBL/GenBank/DDBJ whole genome shotgun (WGS) entry which is preliminary data.</text>
</comment>
<evidence type="ECO:0000313" key="4">
    <source>
        <dbReference type="Proteomes" id="UP001154312"/>
    </source>
</evidence>
<sequence length="343" mass="38940">MDELIKQRIQQDAGCCQVHSIPWDKIRERAFDDTIPAVPFRKNTMKCKIGYSIAAMVVIGGLLIMSGFISPVIAKALEQIPIVKSVFNFYGEKWGLQTAINEKFSTTVQNTATDKDISVTITDVLYDQGRIVIGYTVTTSRPNLYLKDTLPYSIPLPIAEMHFFINGKAIHDTMQGTAERIDNGNVWIVNIYHHGELPESFNLQIAIYQIGDQYGEWLFTVPVSRHYTDEATRTFLPMKTWMIGQTTVIVKQVQICPTDIVIYYQTIQPVGAQLWDDYLPDRVVDDTGHNSYFGPGFSSVESEEIEGNTEIREIRVVLAASLKSMPEYLIFVYPTQEMKVFLN</sequence>
<accession>A0A9X4JU15</accession>
<reference evidence="3" key="1">
    <citation type="submission" date="2022-02" db="EMBL/GenBank/DDBJ databases">
        <authorList>
            <person name="Leng L."/>
        </authorList>
    </citation>
    <scope>NUCLEOTIDE SEQUENCE</scope>
    <source>
        <strain evidence="3">JI</strain>
    </source>
</reference>
<dbReference type="EMBL" id="JAKOAV010000013">
    <property type="protein sequence ID" value="MDF9408350.1"/>
    <property type="molecule type" value="Genomic_DNA"/>
</dbReference>
<organism evidence="3 4">
    <name type="scientific">Pelotomaculum isophthalicicum JI</name>
    <dbReference type="NCBI Taxonomy" id="947010"/>
    <lineage>
        <taxon>Bacteria</taxon>
        <taxon>Bacillati</taxon>
        <taxon>Bacillota</taxon>
        <taxon>Clostridia</taxon>
        <taxon>Eubacteriales</taxon>
        <taxon>Desulfotomaculaceae</taxon>
        <taxon>Pelotomaculum</taxon>
    </lineage>
</organism>
<evidence type="ECO:0000313" key="3">
    <source>
        <dbReference type="EMBL" id="MDF9408350.1"/>
    </source>
</evidence>
<keyword evidence="1" id="KW-0472">Membrane</keyword>
<dbReference type="InterPro" id="IPR025436">
    <property type="entry name" value="DUF4179"/>
</dbReference>
<evidence type="ECO:0000259" key="2">
    <source>
        <dbReference type="Pfam" id="PF13786"/>
    </source>
</evidence>
<dbReference type="RefSeq" id="WP_277443669.1">
    <property type="nucleotide sequence ID" value="NZ_JAKOAV010000013.1"/>
</dbReference>